<comment type="caution">
    <text evidence="1">The sequence shown here is derived from an EMBL/GenBank/DDBJ whole genome shotgun (WGS) entry which is preliminary data.</text>
</comment>
<reference evidence="1" key="1">
    <citation type="journal article" date="2023" name="Int. J. Syst. Evol. Microbiol.">
        <title>Streptomyces meridianus sp. nov. isolated from brackish water of the Tagus estuary in Alcochete, Portugal.</title>
        <authorList>
            <person name="Santos J.D.N."/>
            <person name="Klimek D."/>
            <person name="Calusinska M."/>
            <person name="Lobo Da Cunha A."/>
            <person name="Catita J."/>
            <person name="Goncalves H."/>
            <person name="Gonzalez I."/>
            <person name="Reyes F."/>
            <person name="Lage O.M."/>
        </authorList>
    </citation>
    <scope>NUCLEOTIDE SEQUENCE</scope>
    <source>
        <strain evidence="1">MTZ3.1</strain>
    </source>
</reference>
<protein>
    <submittedName>
        <fullName evidence="1">Uncharacterized protein</fullName>
    </submittedName>
</protein>
<keyword evidence="2" id="KW-1185">Reference proteome</keyword>
<gene>
    <name evidence="1" type="ORF">M1E25_20435</name>
</gene>
<proteinExistence type="predicted"/>
<accession>A0ABT0XAZ6</accession>
<dbReference type="Proteomes" id="UP001167160">
    <property type="component" value="Unassembled WGS sequence"/>
</dbReference>
<dbReference type="RefSeq" id="WP_251417800.1">
    <property type="nucleotide sequence ID" value="NZ_JAMQGM010000045.1"/>
</dbReference>
<dbReference type="EMBL" id="JAMQGM010000045">
    <property type="protein sequence ID" value="MCM2579686.1"/>
    <property type="molecule type" value="Genomic_DNA"/>
</dbReference>
<evidence type="ECO:0000313" key="1">
    <source>
        <dbReference type="EMBL" id="MCM2579686.1"/>
    </source>
</evidence>
<organism evidence="1 2">
    <name type="scientific">Streptomyces meridianus</name>
    <dbReference type="NCBI Taxonomy" id="2938945"/>
    <lineage>
        <taxon>Bacteria</taxon>
        <taxon>Bacillati</taxon>
        <taxon>Actinomycetota</taxon>
        <taxon>Actinomycetes</taxon>
        <taxon>Kitasatosporales</taxon>
        <taxon>Streptomycetaceae</taxon>
        <taxon>Streptomyces</taxon>
    </lineage>
</organism>
<sequence length="140" mass="14086">MAGAGAEGLERVGGIGVTLPPAKPVGVIVERPAVEVGVPVGVGIPGVEDLPAVAEEAVEAAEERAVIGGMERDGEAPICGSARGVEWAMDWEHRGYWAPAGARVDSTSVASCPHGLLVATGLGGISDRGHGVASNQMRNT</sequence>
<evidence type="ECO:0000313" key="2">
    <source>
        <dbReference type="Proteomes" id="UP001167160"/>
    </source>
</evidence>
<name>A0ABT0XAZ6_9ACTN</name>